<proteinExistence type="predicted"/>
<evidence type="ECO:0000256" key="1">
    <source>
        <dbReference type="SAM" id="MobiDB-lite"/>
    </source>
</evidence>
<comment type="caution">
    <text evidence="2">The sequence shown here is derived from an EMBL/GenBank/DDBJ whole genome shotgun (WGS) entry which is preliminary data.</text>
</comment>
<dbReference type="AlphaFoldDB" id="A0A4Y2QXC5"/>
<reference evidence="2 3" key="1">
    <citation type="journal article" date="2019" name="Sci. Rep.">
        <title>Orb-weaving spider Araneus ventricosus genome elucidates the spidroin gene catalogue.</title>
        <authorList>
            <person name="Kono N."/>
            <person name="Nakamura H."/>
            <person name="Ohtoshi R."/>
            <person name="Moran D.A.P."/>
            <person name="Shinohara A."/>
            <person name="Yoshida Y."/>
            <person name="Fujiwara M."/>
            <person name="Mori M."/>
            <person name="Tomita M."/>
            <person name="Arakawa K."/>
        </authorList>
    </citation>
    <scope>NUCLEOTIDE SEQUENCE [LARGE SCALE GENOMIC DNA]</scope>
</reference>
<protein>
    <submittedName>
        <fullName evidence="2">Uncharacterized protein</fullName>
    </submittedName>
</protein>
<feature type="compositionally biased region" description="Basic residues" evidence="1">
    <location>
        <begin position="1"/>
        <end position="10"/>
    </location>
</feature>
<evidence type="ECO:0000313" key="2">
    <source>
        <dbReference type="EMBL" id="GBN68064.1"/>
    </source>
</evidence>
<feature type="region of interest" description="Disordered" evidence="1">
    <location>
        <begin position="1"/>
        <end position="24"/>
    </location>
</feature>
<name>A0A4Y2QXC5_ARAVE</name>
<gene>
    <name evidence="2" type="ORF">AVEN_39517_1</name>
</gene>
<organism evidence="2 3">
    <name type="scientific">Araneus ventricosus</name>
    <name type="common">Orbweaver spider</name>
    <name type="synonym">Epeira ventricosa</name>
    <dbReference type="NCBI Taxonomy" id="182803"/>
    <lineage>
        <taxon>Eukaryota</taxon>
        <taxon>Metazoa</taxon>
        <taxon>Ecdysozoa</taxon>
        <taxon>Arthropoda</taxon>
        <taxon>Chelicerata</taxon>
        <taxon>Arachnida</taxon>
        <taxon>Araneae</taxon>
        <taxon>Araneomorphae</taxon>
        <taxon>Entelegynae</taxon>
        <taxon>Araneoidea</taxon>
        <taxon>Araneidae</taxon>
        <taxon>Araneus</taxon>
    </lineage>
</organism>
<dbReference type="EMBL" id="BGPR01015118">
    <property type="protein sequence ID" value="GBN68064.1"/>
    <property type="molecule type" value="Genomic_DNA"/>
</dbReference>
<accession>A0A4Y2QXC5</accession>
<evidence type="ECO:0000313" key="3">
    <source>
        <dbReference type="Proteomes" id="UP000499080"/>
    </source>
</evidence>
<keyword evidence="3" id="KW-1185">Reference proteome</keyword>
<sequence>MEVPCKRHNRSLQSPRATMPTPLSGFTREFPSPSPFCDFRICERGSLPLNHDRISDLCPSTPNGKRERTKIQPFRPYRAIAHRILALTTGFGVTRSKCVERRVREWPA</sequence>
<dbReference type="Proteomes" id="UP000499080">
    <property type="component" value="Unassembled WGS sequence"/>
</dbReference>